<feature type="transmembrane region" description="Helical" evidence="8">
    <location>
        <begin position="259"/>
        <end position="279"/>
    </location>
</feature>
<dbReference type="Proteomes" id="UP001595947">
    <property type="component" value="Unassembled WGS sequence"/>
</dbReference>
<evidence type="ECO:0000256" key="4">
    <source>
        <dbReference type="ARBA" id="ARBA00022475"/>
    </source>
</evidence>
<feature type="transmembrane region" description="Helical" evidence="8">
    <location>
        <begin position="348"/>
        <end position="368"/>
    </location>
</feature>
<dbReference type="CDD" id="cd17324">
    <property type="entry name" value="MFS_NepI_like"/>
    <property type="match status" value="1"/>
</dbReference>
<dbReference type="SUPFAM" id="SSF103473">
    <property type="entry name" value="MFS general substrate transporter"/>
    <property type="match status" value="1"/>
</dbReference>
<dbReference type="InterPro" id="IPR020846">
    <property type="entry name" value="MFS_dom"/>
</dbReference>
<dbReference type="InterPro" id="IPR036259">
    <property type="entry name" value="MFS_trans_sf"/>
</dbReference>
<feature type="transmembrane region" description="Helical" evidence="8">
    <location>
        <begin position="20"/>
        <end position="38"/>
    </location>
</feature>
<feature type="transmembrane region" description="Helical" evidence="8">
    <location>
        <begin position="291"/>
        <end position="311"/>
    </location>
</feature>
<feature type="transmembrane region" description="Helical" evidence="8">
    <location>
        <begin position="317"/>
        <end position="336"/>
    </location>
</feature>
<evidence type="ECO:0000256" key="6">
    <source>
        <dbReference type="ARBA" id="ARBA00022989"/>
    </source>
</evidence>
<keyword evidence="4" id="KW-1003">Cell membrane</keyword>
<dbReference type="PANTHER" id="PTHR43271">
    <property type="entry name" value="BLL2771 PROTEIN"/>
    <property type="match status" value="1"/>
</dbReference>
<dbReference type="EMBL" id="JBHSIV010000050">
    <property type="protein sequence ID" value="MFC5065896.1"/>
    <property type="molecule type" value="Genomic_DNA"/>
</dbReference>
<evidence type="ECO:0000313" key="10">
    <source>
        <dbReference type="EMBL" id="MFC5065896.1"/>
    </source>
</evidence>
<comment type="caution">
    <text evidence="10">The sequence shown here is derived from an EMBL/GenBank/DDBJ whole genome shotgun (WGS) entry which is preliminary data.</text>
</comment>
<evidence type="ECO:0000256" key="1">
    <source>
        <dbReference type="ARBA" id="ARBA00004651"/>
    </source>
</evidence>
<comment type="similarity">
    <text evidence="2">Belongs to the major facilitator superfamily.</text>
</comment>
<evidence type="ECO:0000256" key="8">
    <source>
        <dbReference type="SAM" id="Phobius"/>
    </source>
</evidence>
<accession>A0ABV9YTE6</accession>
<dbReference type="InterPro" id="IPR011701">
    <property type="entry name" value="MFS"/>
</dbReference>
<feature type="transmembrane region" description="Helical" evidence="8">
    <location>
        <begin position="145"/>
        <end position="163"/>
    </location>
</feature>
<dbReference type="PROSITE" id="PS50850">
    <property type="entry name" value="MFS"/>
    <property type="match status" value="1"/>
</dbReference>
<keyword evidence="3" id="KW-0813">Transport</keyword>
<feature type="transmembrane region" description="Helical" evidence="8">
    <location>
        <begin position="227"/>
        <end position="247"/>
    </location>
</feature>
<keyword evidence="7 8" id="KW-0472">Membrane</keyword>
<evidence type="ECO:0000256" key="3">
    <source>
        <dbReference type="ARBA" id="ARBA00022448"/>
    </source>
</evidence>
<reference evidence="11" key="1">
    <citation type="journal article" date="2019" name="Int. J. Syst. Evol. Microbiol.">
        <title>The Global Catalogue of Microorganisms (GCM) 10K type strain sequencing project: providing services to taxonomists for standard genome sequencing and annotation.</title>
        <authorList>
            <consortium name="The Broad Institute Genomics Platform"/>
            <consortium name="The Broad Institute Genome Sequencing Center for Infectious Disease"/>
            <person name="Wu L."/>
            <person name="Ma J."/>
        </authorList>
    </citation>
    <scope>NUCLEOTIDE SEQUENCE [LARGE SCALE GENOMIC DNA]</scope>
    <source>
        <strain evidence="11">CGMCC 4.7093</strain>
    </source>
</reference>
<evidence type="ECO:0000256" key="7">
    <source>
        <dbReference type="ARBA" id="ARBA00023136"/>
    </source>
</evidence>
<evidence type="ECO:0000313" key="11">
    <source>
        <dbReference type="Proteomes" id="UP001595947"/>
    </source>
</evidence>
<dbReference type="RefSeq" id="WP_378039215.1">
    <property type="nucleotide sequence ID" value="NZ_JBHSIV010000050.1"/>
</dbReference>
<evidence type="ECO:0000256" key="2">
    <source>
        <dbReference type="ARBA" id="ARBA00008335"/>
    </source>
</evidence>
<feature type="domain" description="Major facilitator superfamily (MFS) profile" evidence="9">
    <location>
        <begin position="16"/>
        <end position="400"/>
    </location>
</feature>
<keyword evidence="11" id="KW-1185">Reference proteome</keyword>
<dbReference type="InterPro" id="IPR005829">
    <property type="entry name" value="Sugar_transporter_CS"/>
</dbReference>
<feature type="transmembrane region" description="Helical" evidence="8">
    <location>
        <begin position="374"/>
        <end position="395"/>
    </location>
</feature>
<feature type="transmembrane region" description="Helical" evidence="8">
    <location>
        <begin position="58"/>
        <end position="76"/>
    </location>
</feature>
<evidence type="ECO:0000259" key="9">
    <source>
        <dbReference type="PROSITE" id="PS50850"/>
    </source>
</evidence>
<organism evidence="10 11">
    <name type="scientific">Actinomycetospora atypica</name>
    <dbReference type="NCBI Taxonomy" id="1290095"/>
    <lineage>
        <taxon>Bacteria</taxon>
        <taxon>Bacillati</taxon>
        <taxon>Actinomycetota</taxon>
        <taxon>Actinomycetes</taxon>
        <taxon>Pseudonocardiales</taxon>
        <taxon>Pseudonocardiaceae</taxon>
        <taxon>Actinomycetospora</taxon>
    </lineage>
</organism>
<sequence length="401" mass="40699">MSTTETAPALRRGDPGFRRISVGLFFAGFTTFALLYATQPLLPRLVEVFAVSPGTASLSVSATTAGLAVAIIPASALSERWGRRPVMVFSLGAAVLFGLAAAVAPTFALLLVLRALEGVALAGLPAVGMAYLADEIDAGHLGGAMGLYVAGNSVGGFGGRIIVSAINDLVGSWRVALGGIAGVSALCLVVFWLVLPSSRRFTPSPVAARDLVGEVRSHLADPVLRRLFAVGLLLMGTFVCAYNYVAFRLLGPPFSLPDLVVGFVFVLYAVGTVTSTVAGRLSTWLGSRTTVLAACGVAALGALAMLAPVLALVIGGLALLTVGFFAGHAIASAAVGRRAAHGRAVASGLYLFSYYVGSSIGGTLGGVVFGAAGWSATVVFLVALLAATAVVVLGIRAPARP</sequence>
<proteinExistence type="inferred from homology"/>
<dbReference type="Pfam" id="PF07690">
    <property type="entry name" value="MFS_1"/>
    <property type="match status" value="1"/>
</dbReference>
<dbReference type="PROSITE" id="PS00216">
    <property type="entry name" value="SUGAR_TRANSPORT_1"/>
    <property type="match status" value="1"/>
</dbReference>
<keyword evidence="6 8" id="KW-1133">Transmembrane helix</keyword>
<dbReference type="PANTHER" id="PTHR43271:SF1">
    <property type="entry name" value="INNER MEMBRANE TRANSPORT PROTEIN YNFM"/>
    <property type="match status" value="1"/>
</dbReference>
<name>A0ABV9YTE6_9PSEU</name>
<protein>
    <submittedName>
        <fullName evidence="10">MFS transporter</fullName>
    </submittedName>
</protein>
<gene>
    <name evidence="10" type="ORF">ACFPBZ_27020</name>
</gene>
<feature type="transmembrane region" description="Helical" evidence="8">
    <location>
        <begin position="88"/>
        <end position="109"/>
    </location>
</feature>
<feature type="transmembrane region" description="Helical" evidence="8">
    <location>
        <begin position="175"/>
        <end position="195"/>
    </location>
</feature>
<feature type="transmembrane region" description="Helical" evidence="8">
    <location>
        <begin position="115"/>
        <end position="133"/>
    </location>
</feature>
<evidence type="ECO:0000256" key="5">
    <source>
        <dbReference type="ARBA" id="ARBA00022692"/>
    </source>
</evidence>
<keyword evidence="5 8" id="KW-0812">Transmembrane</keyword>
<comment type="subcellular location">
    <subcellularLocation>
        <location evidence="1">Cell membrane</location>
        <topology evidence="1">Multi-pass membrane protein</topology>
    </subcellularLocation>
</comment>
<dbReference type="Gene3D" id="1.20.1250.20">
    <property type="entry name" value="MFS general substrate transporter like domains"/>
    <property type="match status" value="1"/>
</dbReference>